<keyword evidence="2" id="KW-1185">Reference proteome</keyword>
<dbReference type="AlphaFoldDB" id="A0ABD3DSR4"/>
<protein>
    <recommendedName>
        <fullName evidence="3">Zinc finger GRF-type domain-containing protein</fullName>
    </recommendedName>
</protein>
<organism evidence="1 2">
    <name type="scientific">Castilleja foliolosa</name>
    <dbReference type="NCBI Taxonomy" id="1961234"/>
    <lineage>
        <taxon>Eukaryota</taxon>
        <taxon>Viridiplantae</taxon>
        <taxon>Streptophyta</taxon>
        <taxon>Embryophyta</taxon>
        <taxon>Tracheophyta</taxon>
        <taxon>Spermatophyta</taxon>
        <taxon>Magnoliopsida</taxon>
        <taxon>eudicotyledons</taxon>
        <taxon>Gunneridae</taxon>
        <taxon>Pentapetalae</taxon>
        <taxon>asterids</taxon>
        <taxon>lamiids</taxon>
        <taxon>Lamiales</taxon>
        <taxon>Orobanchaceae</taxon>
        <taxon>Pedicularideae</taxon>
        <taxon>Castillejinae</taxon>
        <taxon>Castilleja</taxon>
    </lineage>
</organism>
<name>A0ABD3DSR4_9LAMI</name>
<comment type="caution">
    <text evidence="1">The sequence shown here is derived from an EMBL/GenBank/DDBJ whole genome shotgun (WGS) entry which is preliminary data.</text>
</comment>
<dbReference type="Proteomes" id="UP001632038">
    <property type="component" value="Unassembled WGS sequence"/>
</dbReference>
<accession>A0ABD3DSR4</accession>
<gene>
    <name evidence="1" type="ORF">CASFOL_010312</name>
</gene>
<sequence>MGSNVAYGNEAVVLCHCGLQVELITLWTADNSGRRFQACPNYKEFFDKGNV</sequence>
<reference evidence="2" key="1">
    <citation type="journal article" date="2024" name="IScience">
        <title>Strigolactones Initiate the Formation of Haustorium-like Structures in Castilleja.</title>
        <authorList>
            <person name="Buerger M."/>
            <person name="Peterson D."/>
            <person name="Chory J."/>
        </authorList>
    </citation>
    <scope>NUCLEOTIDE SEQUENCE [LARGE SCALE GENOMIC DNA]</scope>
</reference>
<proteinExistence type="predicted"/>
<evidence type="ECO:0000313" key="1">
    <source>
        <dbReference type="EMBL" id="KAL3645132.1"/>
    </source>
</evidence>
<evidence type="ECO:0008006" key="3">
    <source>
        <dbReference type="Google" id="ProtNLM"/>
    </source>
</evidence>
<evidence type="ECO:0000313" key="2">
    <source>
        <dbReference type="Proteomes" id="UP001632038"/>
    </source>
</evidence>
<dbReference type="EMBL" id="JAVIJP010000013">
    <property type="protein sequence ID" value="KAL3645132.1"/>
    <property type="molecule type" value="Genomic_DNA"/>
</dbReference>